<evidence type="ECO:0000313" key="2">
    <source>
        <dbReference type="EMBL" id="RUR67256.1"/>
    </source>
</evidence>
<dbReference type="InterPro" id="IPR029016">
    <property type="entry name" value="GAF-like_dom_sf"/>
</dbReference>
<dbReference type="EMBL" id="RXFT01000003">
    <property type="protein sequence ID" value="RUR67256.1"/>
    <property type="molecule type" value="Genomic_DNA"/>
</dbReference>
<keyword evidence="1" id="KW-0175">Coiled coil</keyword>
<dbReference type="AlphaFoldDB" id="A0A3S0ZMI0"/>
<dbReference type="PANTHER" id="PTHR38765:SF1">
    <property type="entry name" value="DUF484 DOMAIN-CONTAINING PROTEIN"/>
    <property type="match status" value="1"/>
</dbReference>
<dbReference type="Proteomes" id="UP000281118">
    <property type="component" value="Unassembled WGS sequence"/>
</dbReference>
<name>A0A3S0ZMI0_9BURK</name>
<organism evidence="2 3">
    <name type="scientific">Variovorax guangxiensis</name>
    <dbReference type="NCBI Taxonomy" id="1775474"/>
    <lineage>
        <taxon>Bacteria</taxon>
        <taxon>Pseudomonadati</taxon>
        <taxon>Pseudomonadota</taxon>
        <taxon>Betaproteobacteria</taxon>
        <taxon>Burkholderiales</taxon>
        <taxon>Comamonadaceae</taxon>
        <taxon>Variovorax</taxon>
    </lineage>
</organism>
<dbReference type="Pfam" id="PF04340">
    <property type="entry name" value="DUF484"/>
    <property type="match status" value="1"/>
</dbReference>
<dbReference type="InterPro" id="IPR007435">
    <property type="entry name" value="DUF484"/>
</dbReference>
<dbReference type="OrthoDB" id="8525200at2"/>
<comment type="caution">
    <text evidence="2">The sequence shown here is derived from an EMBL/GenBank/DDBJ whole genome shotgun (WGS) entry which is preliminary data.</text>
</comment>
<reference evidence="2 3" key="1">
    <citation type="submission" date="2018-12" db="EMBL/GenBank/DDBJ databases">
        <title>The genome sequences of Variovorax guangxiensis DSM 27352.</title>
        <authorList>
            <person name="Gao J."/>
            <person name="Sun J."/>
        </authorList>
    </citation>
    <scope>NUCLEOTIDE SEQUENCE [LARGE SCALE GENOMIC DNA]</scope>
    <source>
        <strain evidence="2 3">DSM 27352</strain>
    </source>
</reference>
<dbReference type="PANTHER" id="PTHR38765">
    <property type="entry name" value="DUF484 DOMAIN-CONTAINING PROTEIN"/>
    <property type="match status" value="1"/>
</dbReference>
<evidence type="ECO:0000313" key="3">
    <source>
        <dbReference type="Proteomes" id="UP000281118"/>
    </source>
</evidence>
<gene>
    <name evidence="2" type="ORF">EJP67_09290</name>
</gene>
<protein>
    <submittedName>
        <fullName evidence="2">DUF484 family protein</fullName>
    </submittedName>
</protein>
<evidence type="ECO:0000256" key="1">
    <source>
        <dbReference type="SAM" id="Coils"/>
    </source>
</evidence>
<dbReference type="RefSeq" id="WP_126021428.1">
    <property type="nucleotide sequence ID" value="NZ_RXFT01000003.1"/>
</dbReference>
<sequence length="234" mass="26071">MTHFTSNNNDANAMNPITEDDIANYLANTPDFFERHAQLLAQVQLTSPHGNRAVSLQERQAEMLREKIKALEHRLMDMMRHGTENVVIADRLQRWTTGLLTTRDPRSLPYRIAVDLQSLFLVPQTAIKVWDCGSEYLNEAYAQWVSDDVKALATSLTSPYCGLNSGFEASSWLPEPQSAMSIALIPLRPGPESPAFGLLVLASPDAQRFNAEMGTDFLERIAELASGALSRLRP</sequence>
<accession>A0A3S0ZMI0</accession>
<dbReference type="Gene3D" id="3.30.450.40">
    <property type="match status" value="1"/>
</dbReference>
<feature type="coiled-coil region" evidence="1">
    <location>
        <begin position="54"/>
        <end position="81"/>
    </location>
</feature>
<proteinExistence type="predicted"/>